<name>A0A4R8VBL5_9MICO</name>
<dbReference type="AlphaFoldDB" id="A0A4R8VBL5"/>
<reference evidence="2 3" key="1">
    <citation type="submission" date="2019-03" db="EMBL/GenBank/DDBJ databases">
        <title>Genomics of glacier-inhabiting Cryobacterium strains.</title>
        <authorList>
            <person name="Liu Q."/>
            <person name="Xin Y.-H."/>
        </authorList>
    </citation>
    <scope>NUCLEOTIDE SEQUENCE [LARGE SCALE GENOMIC DNA]</scope>
    <source>
        <strain evidence="2 3">CGMCC 1.10440</strain>
    </source>
</reference>
<dbReference type="Proteomes" id="UP000298488">
    <property type="component" value="Unassembled WGS sequence"/>
</dbReference>
<dbReference type="GO" id="GO:0005975">
    <property type="term" value="P:carbohydrate metabolic process"/>
    <property type="evidence" value="ECO:0007669"/>
    <property type="project" value="UniProtKB-ARBA"/>
</dbReference>
<dbReference type="EMBL" id="SOFI01000003">
    <property type="protein sequence ID" value="TFB79432.1"/>
    <property type="molecule type" value="Genomic_DNA"/>
</dbReference>
<feature type="region of interest" description="Disordered" evidence="1">
    <location>
        <begin position="76"/>
        <end position="101"/>
    </location>
</feature>
<evidence type="ECO:0000313" key="3">
    <source>
        <dbReference type="Proteomes" id="UP000298488"/>
    </source>
</evidence>
<protein>
    <submittedName>
        <fullName evidence="2">Uncharacterized protein</fullName>
    </submittedName>
</protein>
<sequence>MAVLALVITVGIVVARDDAVARSGPTNTHIPVTCSVGFSGTCMNDDLQWPTAWSATISTTTGSVTPSAHATKSVTTLPALPSPSAKAPVVNTSPPKPDPQPTIPVYDMEAPVITSRYFISGGCQMTIQVTASDNVAVTAVYAYVGGYGKLALTDRGGAWAVSFTMSPSLGNLLTVNMVAVDAMGNGNLQPNWLMPTDCK</sequence>
<accession>A0A4R8VBL5</accession>
<evidence type="ECO:0000313" key="2">
    <source>
        <dbReference type="EMBL" id="TFB79432.1"/>
    </source>
</evidence>
<gene>
    <name evidence="2" type="ORF">E3N84_04820</name>
</gene>
<dbReference type="InterPro" id="IPR013783">
    <property type="entry name" value="Ig-like_fold"/>
</dbReference>
<evidence type="ECO:0000256" key="1">
    <source>
        <dbReference type="SAM" id="MobiDB-lite"/>
    </source>
</evidence>
<keyword evidence="3" id="KW-1185">Reference proteome</keyword>
<organism evidence="2 3">
    <name type="scientific">Terrimesophilobacter mesophilus</name>
    <dbReference type="NCBI Taxonomy" id="433647"/>
    <lineage>
        <taxon>Bacteria</taxon>
        <taxon>Bacillati</taxon>
        <taxon>Actinomycetota</taxon>
        <taxon>Actinomycetes</taxon>
        <taxon>Micrococcales</taxon>
        <taxon>Microbacteriaceae</taxon>
        <taxon>Terrimesophilobacter</taxon>
    </lineage>
</organism>
<dbReference type="Gene3D" id="2.60.40.10">
    <property type="entry name" value="Immunoglobulins"/>
    <property type="match status" value="1"/>
</dbReference>
<comment type="caution">
    <text evidence="2">The sequence shown here is derived from an EMBL/GenBank/DDBJ whole genome shotgun (WGS) entry which is preliminary data.</text>
</comment>
<feature type="compositionally biased region" description="Low complexity" evidence="1">
    <location>
        <begin position="77"/>
        <end position="88"/>
    </location>
</feature>
<dbReference type="RefSeq" id="WP_134542236.1">
    <property type="nucleotide sequence ID" value="NZ_JACHBP010000001.1"/>
</dbReference>
<proteinExistence type="predicted"/>